<feature type="compositionally biased region" description="Low complexity" evidence="5">
    <location>
        <begin position="737"/>
        <end position="761"/>
    </location>
</feature>
<feature type="compositionally biased region" description="Polar residues" evidence="5">
    <location>
        <begin position="991"/>
        <end position="1001"/>
    </location>
</feature>
<feature type="compositionally biased region" description="Polar residues" evidence="5">
    <location>
        <begin position="565"/>
        <end position="576"/>
    </location>
</feature>
<evidence type="ECO:0000256" key="2">
    <source>
        <dbReference type="ARBA" id="ARBA00023015"/>
    </source>
</evidence>
<feature type="compositionally biased region" description="Basic and acidic residues" evidence="5">
    <location>
        <begin position="959"/>
        <end position="976"/>
    </location>
</feature>
<dbReference type="InterPro" id="IPR006594">
    <property type="entry name" value="LisH"/>
</dbReference>
<reference evidence="6 7" key="1">
    <citation type="submission" date="2020-11" db="EMBL/GenBank/DDBJ databases">
        <title>Kefir isolates.</title>
        <authorList>
            <person name="Marcisauskas S."/>
            <person name="Kim Y."/>
            <person name="Blasche S."/>
        </authorList>
    </citation>
    <scope>NUCLEOTIDE SEQUENCE [LARGE SCALE GENOMIC DNA]</scope>
    <source>
        <strain evidence="6 7">KR</strain>
    </source>
</reference>
<feature type="region of interest" description="Disordered" evidence="5">
    <location>
        <begin position="503"/>
        <end position="583"/>
    </location>
</feature>
<dbReference type="PROSITE" id="PS50896">
    <property type="entry name" value="LISH"/>
    <property type="match status" value="1"/>
</dbReference>
<comment type="caution">
    <text evidence="6">The sequence shown here is derived from an EMBL/GenBank/DDBJ whole genome shotgun (WGS) entry which is preliminary data.</text>
</comment>
<evidence type="ECO:0000313" key="7">
    <source>
        <dbReference type="Proteomes" id="UP000777482"/>
    </source>
</evidence>
<dbReference type="AlphaFoldDB" id="A0A9P6W6H6"/>
<feature type="compositionally biased region" description="Polar residues" evidence="5">
    <location>
        <begin position="875"/>
        <end position="892"/>
    </location>
</feature>
<keyword evidence="3" id="KW-0804">Transcription</keyword>
<evidence type="ECO:0000256" key="5">
    <source>
        <dbReference type="SAM" id="MobiDB-lite"/>
    </source>
</evidence>
<accession>A0A9P6W6H6</accession>
<dbReference type="PANTHER" id="PTHR45093:SF2">
    <property type="entry name" value="LISH DOMAIN-CONTAINING PROTEIN"/>
    <property type="match status" value="1"/>
</dbReference>
<sequence>MATLSLGFIITFANSSMRFPLGAHHSSTSRYFPPRSAPILEPVRLLSHAPYTPLRYSIVRPSVRLLLPSVRILLFARFLFLVVATQKEAAASRSPLSAPLSARTHPRPGPDGGSTADSKAEREANDQASASEQLQGGRKERFAVGLRSKIRAGMFSAGSGGKGGAAAAGQPAASAHHLDYAAGHAQFARQDPAPSGSYAVQADYDHIQGGPTYAPPGYAEYRDRVPTSPSGSGFDQPRYAVAPPANRSHAPRQPSAGYPGYAAPYPNPADSQTMHDQAGWAQGGIAGPSPKPAPEMPPNRNPNPPSNRLPAGSPYLDQKAGHAHPPAQQLHRPYTDRLEPVQPARAQPALAQHEDGRSLAAMSFWRPAEEQPRGFTRSQSGPGYTMNGQQEAAGPRQRYSTIPGENYRPAPRQDFSHPHAPTSPLKANSARSDSAERSFQAKRISTYLVDYLTRAGFHSAASAFLAEAGPVENRDPRTGQLLFAAPTNGGASSELRASADAGQFAPHPTLDNGGQPYPSDFSTFSPRLATGRNAHGQPDDGATPSSATTTSHFGFNGEPRRDSESGSWGTPSSRTSLLPGHTPQDSDRGFLYDWFSVFWDVYSAQARSAAPVAGGRSFVRASSAAVELAMRQQQVESNAARFGAALRAPPIRSLAPTARAPHPTAPPRPAEPSMRPPIPLRRGSMQRIGEAAQGPSAALQQRAQQAARAAAEQAMLARQQAERRGSSADEVVPANGPPLAARRPSRAGAGPATTTSTPYATQYDESGTPSSQGESPARQANEGTLLRKDAASSRPAFSPEALQYNPEQLQHTAEAYQRYRASLVAKQTSQLELAKRQLSALSGEADGAKKVEEVGRPATMVHSPAAANPMPPPLSTSRQTSAHSTPATQTVALPSEPVGAGQRENYTDSARTAAAAGGKRRRGSDAKTENLGTDGKRRNVDRPGSSGSEGAATSTPTDSRAEPLRRGNTEAQKDYTVESSAAAAQDRREYNTPSDETSSGERNAKGVLPTEDMTLEQLSALLSSSADPVSERGDASKPLEPPIIDAAAFDYDEFLSSFGGPSAALSYDPTQAFDLSQR</sequence>
<dbReference type="Proteomes" id="UP000777482">
    <property type="component" value="Unassembled WGS sequence"/>
</dbReference>
<keyword evidence="2" id="KW-0805">Transcription regulation</keyword>
<feature type="compositionally biased region" description="Basic and acidic residues" evidence="5">
    <location>
        <begin position="923"/>
        <end position="941"/>
    </location>
</feature>
<feature type="compositionally biased region" description="Pro residues" evidence="5">
    <location>
        <begin position="663"/>
        <end position="679"/>
    </location>
</feature>
<keyword evidence="7" id="KW-1185">Reference proteome</keyword>
<comment type="subcellular location">
    <subcellularLocation>
        <location evidence="1">Nucleus</location>
    </subcellularLocation>
</comment>
<feature type="region of interest" description="Disordered" evidence="5">
    <location>
        <begin position="839"/>
        <end position="1012"/>
    </location>
</feature>
<organism evidence="6 7">
    <name type="scientific">Rhodotorula mucilaginosa</name>
    <name type="common">Yeast</name>
    <name type="synonym">Rhodotorula rubra</name>
    <dbReference type="NCBI Taxonomy" id="5537"/>
    <lineage>
        <taxon>Eukaryota</taxon>
        <taxon>Fungi</taxon>
        <taxon>Dikarya</taxon>
        <taxon>Basidiomycota</taxon>
        <taxon>Pucciniomycotina</taxon>
        <taxon>Microbotryomycetes</taxon>
        <taxon>Sporidiobolales</taxon>
        <taxon>Sporidiobolaceae</taxon>
        <taxon>Rhodotorula</taxon>
    </lineage>
</organism>
<keyword evidence="4" id="KW-0539">Nucleus</keyword>
<feature type="region of interest" description="Disordered" evidence="5">
    <location>
        <begin position="93"/>
        <end position="140"/>
    </location>
</feature>
<protein>
    <recommendedName>
        <fullName evidence="8">LisH domain-containing protein</fullName>
    </recommendedName>
</protein>
<feature type="compositionally biased region" description="Pro residues" evidence="5">
    <location>
        <begin position="289"/>
        <end position="307"/>
    </location>
</feature>
<feature type="region of interest" description="Disordered" evidence="5">
    <location>
        <begin position="206"/>
        <end position="328"/>
    </location>
</feature>
<feature type="compositionally biased region" description="Low complexity" evidence="5">
    <location>
        <begin position="943"/>
        <end position="957"/>
    </location>
</feature>
<evidence type="ECO:0000256" key="1">
    <source>
        <dbReference type="ARBA" id="ARBA00004123"/>
    </source>
</evidence>
<feature type="compositionally biased region" description="Low complexity" evidence="5">
    <location>
        <begin position="697"/>
        <end position="719"/>
    </location>
</feature>
<feature type="compositionally biased region" description="Basic and acidic residues" evidence="5">
    <location>
        <begin position="846"/>
        <end position="855"/>
    </location>
</feature>
<gene>
    <name evidence="6" type="ORF">C6P46_006886</name>
</gene>
<feature type="compositionally biased region" description="Low complexity" evidence="5">
    <location>
        <begin position="907"/>
        <end position="917"/>
    </location>
</feature>
<feature type="compositionally biased region" description="Polar residues" evidence="5">
    <location>
        <begin position="763"/>
        <end position="774"/>
    </location>
</feature>
<feature type="compositionally biased region" description="Polar residues" evidence="5">
    <location>
        <begin position="376"/>
        <end position="390"/>
    </location>
</feature>
<evidence type="ECO:0000256" key="3">
    <source>
        <dbReference type="ARBA" id="ARBA00023163"/>
    </source>
</evidence>
<dbReference type="PANTHER" id="PTHR45093">
    <property type="entry name" value="TRANSCRIPTION ACTIVATOR MSS11"/>
    <property type="match status" value="1"/>
</dbReference>
<dbReference type="OrthoDB" id="2529709at2759"/>
<feature type="region of interest" description="Disordered" evidence="5">
    <location>
        <begin position="366"/>
        <end position="437"/>
    </location>
</feature>
<dbReference type="GO" id="GO:0005634">
    <property type="term" value="C:nucleus"/>
    <property type="evidence" value="ECO:0007669"/>
    <property type="project" value="UniProtKB-SubCell"/>
</dbReference>
<evidence type="ECO:0008006" key="8">
    <source>
        <dbReference type="Google" id="ProtNLM"/>
    </source>
</evidence>
<evidence type="ECO:0000313" key="6">
    <source>
        <dbReference type="EMBL" id="KAG0665439.1"/>
    </source>
</evidence>
<name>A0A9P6W6H6_RHOMI</name>
<feature type="compositionally biased region" description="Polar residues" evidence="5">
    <location>
        <begin position="543"/>
        <end position="553"/>
    </location>
</feature>
<feature type="region of interest" description="Disordered" evidence="5">
    <location>
        <begin position="654"/>
        <end position="809"/>
    </location>
</feature>
<evidence type="ECO:0000256" key="4">
    <source>
        <dbReference type="ARBA" id="ARBA00023242"/>
    </source>
</evidence>
<dbReference type="EMBL" id="PUHQ01000009">
    <property type="protein sequence ID" value="KAG0665439.1"/>
    <property type="molecule type" value="Genomic_DNA"/>
</dbReference>
<proteinExistence type="predicted"/>
<feature type="compositionally biased region" description="Low complexity" evidence="5">
    <location>
        <begin position="93"/>
        <end position="103"/>
    </location>
</feature>